<proteinExistence type="predicted"/>
<dbReference type="InterPro" id="IPR048081">
    <property type="entry name" value="T3SS_coreg_PtrC-like"/>
</dbReference>
<evidence type="ECO:0000313" key="1">
    <source>
        <dbReference type="EMBL" id="VEV97143.1"/>
    </source>
</evidence>
<sequence>MTTAQWFAAKDVYGVTYATINECGIHYESELAVQLSDGQLTTLSIPTQLSERLAIEQLVCPHTCQ</sequence>
<reference evidence="1" key="1">
    <citation type="submission" date="2019-02" db="EMBL/GenBank/DDBJ databases">
        <authorList>
            <consortium name="Genoscope - CEA"/>
            <person name="William W."/>
        </authorList>
    </citation>
    <scope>NUCLEOTIDE SEQUENCE [LARGE SCALE GENOMIC DNA]</scope>
    <source>
        <strain evidence="1">YSy11</strain>
    </source>
</reference>
<protein>
    <submittedName>
        <fullName evidence="1">Uncharacterized protein</fullName>
    </submittedName>
</protein>
<organism evidence="1">
    <name type="scientific">Pseudomonas marincola</name>
    <dbReference type="NCBI Taxonomy" id="437900"/>
    <lineage>
        <taxon>Bacteria</taxon>
        <taxon>Pseudomonadati</taxon>
        <taxon>Pseudomonadota</taxon>
        <taxon>Gammaproteobacteria</taxon>
        <taxon>Pseudomonadales</taxon>
        <taxon>Pseudomonadaceae</taxon>
        <taxon>Pseudomonas</taxon>
    </lineage>
</organism>
<gene>
    <name evidence="1" type="ORF">PMYSY11_2097</name>
</gene>
<dbReference type="RefSeq" id="WP_150548209.1">
    <property type="nucleotide sequence ID" value="NZ_LR215729.2"/>
</dbReference>
<dbReference type="NCBIfam" id="NF041597">
    <property type="entry name" value="T3SS_coreg_PtrC"/>
    <property type="match status" value="1"/>
</dbReference>
<dbReference type="EMBL" id="LR215729">
    <property type="protein sequence ID" value="VEV97143.1"/>
    <property type="molecule type" value="Genomic_DNA"/>
</dbReference>
<dbReference type="AlphaFoldDB" id="A0A653E3R2"/>
<name>A0A653E3R2_9PSED</name>
<accession>A0A653E3R2</accession>